<feature type="compositionally biased region" description="Polar residues" evidence="11">
    <location>
        <begin position="296"/>
        <end position="313"/>
    </location>
</feature>
<keyword evidence="7" id="KW-0966">Cell projection</keyword>
<proteinExistence type="inferred from homology"/>
<dbReference type="Proteomes" id="UP000264820">
    <property type="component" value="Unplaced"/>
</dbReference>
<dbReference type="Pfam" id="PF10243">
    <property type="entry name" value="MIP-T3"/>
    <property type="match status" value="1"/>
</dbReference>
<accession>A0A3Q3DW70</accession>
<evidence type="ECO:0000256" key="10">
    <source>
        <dbReference type="SAM" id="Coils"/>
    </source>
</evidence>
<dbReference type="GO" id="GO:0030992">
    <property type="term" value="C:intraciliary transport particle B"/>
    <property type="evidence" value="ECO:0007669"/>
    <property type="project" value="TreeGrafter"/>
</dbReference>
<dbReference type="AlphaFoldDB" id="A0A3Q3DW70"/>
<feature type="compositionally biased region" description="Low complexity" evidence="11">
    <location>
        <begin position="373"/>
        <end position="385"/>
    </location>
</feature>
<evidence type="ECO:0000256" key="8">
    <source>
        <dbReference type="ARBA" id="ARBA00043971"/>
    </source>
</evidence>
<comment type="similarity">
    <text evidence="8">Belongs to the TRAF3IP1 family.</text>
</comment>
<evidence type="ECO:0000256" key="7">
    <source>
        <dbReference type="ARBA" id="ARBA00023273"/>
    </source>
</evidence>
<reference evidence="14" key="1">
    <citation type="submission" date="2025-08" db="UniProtKB">
        <authorList>
            <consortium name="Ensembl"/>
        </authorList>
    </citation>
    <scope>IDENTIFICATION</scope>
</reference>
<dbReference type="Pfam" id="PF17749">
    <property type="entry name" value="MIP-T3_C"/>
    <property type="match status" value="1"/>
</dbReference>
<feature type="domain" description="TRAF3-interacting protein 1 C-terminal" evidence="13">
    <location>
        <begin position="445"/>
        <end position="584"/>
    </location>
</feature>
<evidence type="ECO:0000259" key="13">
    <source>
        <dbReference type="Pfam" id="PF17749"/>
    </source>
</evidence>
<dbReference type="GO" id="GO:0048731">
    <property type="term" value="P:system development"/>
    <property type="evidence" value="ECO:0007669"/>
    <property type="project" value="UniProtKB-ARBA"/>
</dbReference>
<dbReference type="InterPro" id="IPR042576">
    <property type="entry name" value="TRAF3IP1_N_sf"/>
</dbReference>
<dbReference type="FunFam" id="1.10.418.50:FF:000001">
    <property type="entry name" value="TRAF3-interacting protein 1 isoform X1"/>
    <property type="match status" value="1"/>
</dbReference>
<evidence type="ECO:0000256" key="9">
    <source>
        <dbReference type="ARBA" id="ARBA00070492"/>
    </source>
</evidence>
<organism evidence="14 15">
    <name type="scientific">Hippocampus comes</name>
    <name type="common">Tiger tail seahorse</name>
    <dbReference type="NCBI Taxonomy" id="109280"/>
    <lineage>
        <taxon>Eukaryota</taxon>
        <taxon>Metazoa</taxon>
        <taxon>Chordata</taxon>
        <taxon>Craniata</taxon>
        <taxon>Vertebrata</taxon>
        <taxon>Euteleostomi</taxon>
        <taxon>Actinopterygii</taxon>
        <taxon>Neopterygii</taxon>
        <taxon>Teleostei</taxon>
        <taxon>Neoteleostei</taxon>
        <taxon>Acanthomorphata</taxon>
        <taxon>Syngnathiaria</taxon>
        <taxon>Syngnathiformes</taxon>
        <taxon>Syngnathoidei</taxon>
        <taxon>Syngnathidae</taxon>
        <taxon>Hippocampus</taxon>
    </lineage>
</organism>
<dbReference type="PANTHER" id="PTHR31363:SF0">
    <property type="entry name" value="TRAF3-INTERACTING PROTEIN 1"/>
    <property type="match status" value="1"/>
</dbReference>
<evidence type="ECO:0000313" key="14">
    <source>
        <dbReference type="Ensembl" id="ENSHCOP00000022131.1"/>
    </source>
</evidence>
<dbReference type="STRING" id="109280.ENSHCOP00000022131"/>
<name>A0A3Q3DW70_HIPCM</name>
<dbReference type="Gene3D" id="1.10.418.50">
    <property type="entry name" value="Microtubule-binding protein MIP-T3"/>
    <property type="match status" value="1"/>
</dbReference>
<evidence type="ECO:0000256" key="11">
    <source>
        <dbReference type="SAM" id="MobiDB-lite"/>
    </source>
</evidence>
<evidence type="ECO:0000256" key="6">
    <source>
        <dbReference type="ARBA" id="ARBA00023212"/>
    </source>
</evidence>
<dbReference type="InterPro" id="IPR040468">
    <property type="entry name" value="TRAF3IP1_N"/>
</dbReference>
<dbReference type="GO" id="GO:0048513">
    <property type="term" value="P:animal organ development"/>
    <property type="evidence" value="ECO:0007669"/>
    <property type="project" value="UniProtKB-ARBA"/>
</dbReference>
<evidence type="ECO:0000259" key="12">
    <source>
        <dbReference type="Pfam" id="PF10243"/>
    </source>
</evidence>
<sequence length="592" mass="67180">MAAVNSLVIKKTQSMLGKVIKKPALTEKLLSKPPFRYLHDIFTEIIRTTGFMKGLYKDNELKSECIKDKEMKMAFLQKAIDVVVLVTGEPLAVRPAHIVAGHEPEKTNELLQAIAKCCLSKMSSKEAVKRVLAGERLDVRAKDSTLKSQDKDAAEGRQAQPDREVGARTLLQKYSKYFFLFCTEKKMTEPIESGVEKAPEPPREQEKHRRDGEREQRPDREPSAKNHRREQELAKDGEQEDKSRQRQRDKANDDAQSSEREREKEKEKSQAKESSKPREKERDKLKSAESERHKPSLSQTESPARTSQPSSAKGQRRKNTLGGTLFIPLQFLLTRKAETLPTAHFHQTWPPGLWRQQAKFRINAAPLTPLWLPSNNRPARPSSARPAPPRVKKQETVPASAVIREGKKPSDDEEDEQFLVAEAAPDPAEAADQVADRLAPERNRGLVKKILETKKDYEPSPNSNKSKEVFEARKKEQDLVTREIERLRVSIQSVCQSALPLGKIMDYVQEDIDAMQAELQSWRRENKGPHSSAWACSKNITDQAVEPLKAELGELDQQMKDYQDKICAVRSNILTNEENIQKKLAAIISSRS</sequence>
<evidence type="ECO:0000256" key="1">
    <source>
        <dbReference type="ARBA" id="ARBA00004120"/>
    </source>
</evidence>
<keyword evidence="15" id="KW-1185">Reference proteome</keyword>
<dbReference type="GO" id="GO:0070507">
    <property type="term" value="P:regulation of microtubule cytoskeleton organization"/>
    <property type="evidence" value="ECO:0007669"/>
    <property type="project" value="TreeGrafter"/>
</dbReference>
<dbReference type="GO" id="GO:0005930">
    <property type="term" value="C:axoneme"/>
    <property type="evidence" value="ECO:0007669"/>
    <property type="project" value="UniProtKB-SubCell"/>
</dbReference>
<dbReference type="GeneTree" id="ENSGT00720000108822"/>
<evidence type="ECO:0000256" key="3">
    <source>
        <dbReference type="ARBA" id="ARBA00022490"/>
    </source>
</evidence>
<dbReference type="GO" id="GO:0060271">
    <property type="term" value="P:cilium assembly"/>
    <property type="evidence" value="ECO:0007669"/>
    <property type="project" value="TreeGrafter"/>
</dbReference>
<evidence type="ECO:0000313" key="15">
    <source>
        <dbReference type="Proteomes" id="UP000264820"/>
    </source>
</evidence>
<feature type="compositionally biased region" description="Basic and acidic residues" evidence="11">
    <location>
        <begin position="191"/>
        <end position="294"/>
    </location>
</feature>
<dbReference type="OMA" id="MEEWCLE"/>
<dbReference type="PANTHER" id="PTHR31363">
    <property type="entry name" value="TRAF3-INTERACTING PROTEIN 1"/>
    <property type="match status" value="1"/>
</dbReference>
<feature type="coiled-coil region" evidence="10">
    <location>
        <begin position="505"/>
        <end position="565"/>
    </location>
</feature>
<evidence type="ECO:0000256" key="5">
    <source>
        <dbReference type="ARBA" id="ARBA00023054"/>
    </source>
</evidence>
<feature type="region of interest" description="Disordered" evidence="11">
    <location>
        <begin position="191"/>
        <end position="322"/>
    </location>
</feature>
<reference evidence="14" key="2">
    <citation type="submission" date="2025-09" db="UniProtKB">
        <authorList>
            <consortium name="Ensembl"/>
        </authorList>
    </citation>
    <scope>IDENTIFICATION</scope>
</reference>
<dbReference type="InterPro" id="IPR018799">
    <property type="entry name" value="TRAF3IP1"/>
</dbReference>
<dbReference type="InterPro" id="IPR041476">
    <property type="entry name" value="TRAF3IP1_C"/>
</dbReference>
<dbReference type="GO" id="GO:0042073">
    <property type="term" value="P:intraciliary transport"/>
    <property type="evidence" value="ECO:0007669"/>
    <property type="project" value="TreeGrafter"/>
</dbReference>
<keyword evidence="6" id="KW-0206">Cytoskeleton</keyword>
<protein>
    <recommendedName>
        <fullName evidence="9">TRAF3-interacting protein 1</fullName>
    </recommendedName>
</protein>
<dbReference type="Ensembl" id="ENSHCOT00000001871.1">
    <property type="protein sequence ID" value="ENSHCOP00000022131.1"/>
    <property type="gene ID" value="ENSHCOG00000009566.1"/>
</dbReference>
<comment type="subcellular location">
    <subcellularLocation>
        <location evidence="2">Cytoplasm</location>
        <location evidence="2">Cytoskeleton</location>
        <location evidence="2">Cilium axoneme</location>
    </subcellularLocation>
    <subcellularLocation>
        <location evidence="1">Cytoplasm</location>
        <location evidence="1">Cytoskeleton</location>
        <location evidence="1">Cilium basal body</location>
    </subcellularLocation>
</comment>
<keyword evidence="4" id="KW-0970">Cilium biogenesis/degradation</keyword>
<feature type="region of interest" description="Disordered" evidence="11">
    <location>
        <begin position="372"/>
        <end position="415"/>
    </location>
</feature>
<dbReference type="GO" id="GO:0008017">
    <property type="term" value="F:microtubule binding"/>
    <property type="evidence" value="ECO:0007669"/>
    <property type="project" value="InterPro"/>
</dbReference>
<dbReference type="GO" id="GO:0036064">
    <property type="term" value="C:ciliary basal body"/>
    <property type="evidence" value="ECO:0007669"/>
    <property type="project" value="TreeGrafter"/>
</dbReference>
<feature type="region of interest" description="Disordered" evidence="11">
    <location>
        <begin position="143"/>
        <end position="164"/>
    </location>
</feature>
<feature type="region of interest" description="Disordered" evidence="11">
    <location>
        <begin position="451"/>
        <end position="472"/>
    </location>
</feature>
<keyword evidence="5 10" id="KW-0175">Coiled coil</keyword>
<keyword evidence="3" id="KW-0963">Cytoplasm</keyword>
<evidence type="ECO:0000256" key="2">
    <source>
        <dbReference type="ARBA" id="ARBA00004430"/>
    </source>
</evidence>
<feature type="domain" description="TRAF3-interacting protein 1 N-terminal" evidence="12">
    <location>
        <begin position="9"/>
        <end position="119"/>
    </location>
</feature>
<evidence type="ECO:0000256" key="4">
    <source>
        <dbReference type="ARBA" id="ARBA00022794"/>
    </source>
</evidence>